<dbReference type="GO" id="GO:0007166">
    <property type="term" value="P:cell surface receptor signaling pathway"/>
    <property type="evidence" value="ECO:0007669"/>
    <property type="project" value="InterPro"/>
</dbReference>
<evidence type="ECO:0000256" key="1">
    <source>
        <dbReference type="ARBA" id="ARBA00004141"/>
    </source>
</evidence>
<feature type="domain" description="G-protein coupled receptors family 2 profile 2" evidence="7">
    <location>
        <begin position="71"/>
        <end position="357"/>
    </location>
</feature>
<feature type="transmembrane region" description="Helical" evidence="6">
    <location>
        <begin position="299"/>
        <end position="320"/>
    </location>
</feature>
<feature type="transmembrane region" description="Helical" evidence="6">
    <location>
        <begin position="181"/>
        <end position="200"/>
    </location>
</feature>
<evidence type="ECO:0000256" key="2">
    <source>
        <dbReference type="ARBA" id="ARBA00022692"/>
    </source>
</evidence>
<dbReference type="EMBL" id="MCGN01000007">
    <property type="protein sequence ID" value="ORY94707.1"/>
    <property type="molecule type" value="Genomic_DNA"/>
</dbReference>
<protein>
    <recommendedName>
        <fullName evidence="7">G-protein coupled receptors family 2 profile 2 domain-containing protein</fullName>
    </recommendedName>
</protein>
<dbReference type="Gene3D" id="1.20.1070.10">
    <property type="entry name" value="Rhodopsin 7-helix transmembrane proteins"/>
    <property type="match status" value="1"/>
</dbReference>
<dbReference type="InterPro" id="IPR017981">
    <property type="entry name" value="GPCR_2-like_7TM"/>
</dbReference>
<evidence type="ECO:0000256" key="4">
    <source>
        <dbReference type="ARBA" id="ARBA00023136"/>
    </source>
</evidence>
<reference evidence="8 9" key="1">
    <citation type="submission" date="2016-07" db="EMBL/GenBank/DDBJ databases">
        <title>Pervasive Adenine N6-methylation of Active Genes in Fungi.</title>
        <authorList>
            <consortium name="DOE Joint Genome Institute"/>
            <person name="Mondo S.J."/>
            <person name="Dannebaum R.O."/>
            <person name="Kuo R.C."/>
            <person name="Labutti K."/>
            <person name="Haridas S."/>
            <person name="Kuo A."/>
            <person name="Salamov A."/>
            <person name="Ahrendt S.R."/>
            <person name="Lipzen A."/>
            <person name="Sullivan W."/>
            <person name="Andreopoulos W.B."/>
            <person name="Clum A."/>
            <person name="Lindquist E."/>
            <person name="Daum C."/>
            <person name="Ramamoorthy G.K."/>
            <person name="Gryganskyi A."/>
            <person name="Culley D."/>
            <person name="Magnuson J.K."/>
            <person name="James T.Y."/>
            <person name="O'Malley M.A."/>
            <person name="Stajich J.E."/>
            <person name="Spatafora J.W."/>
            <person name="Visel A."/>
            <person name="Grigoriev I.V."/>
        </authorList>
    </citation>
    <scope>NUCLEOTIDE SEQUENCE [LARGE SCALE GENOMIC DNA]</scope>
    <source>
        <strain evidence="8 9">NRRL 2496</strain>
    </source>
</reference>
<evidence type="ECO:0000259" key="7">
    <source>
        <dbReference type="PROSITE" id="PS50261"/>
    </source>
</evidence>
<evidence type="ECO:0000313" key="9">
    <source>
        <dbReference type="Proteomes" id="UP000242180"/>
    </source>
</evidence>
<accession>A0A1X2H805</accession>
<gene>
    <name evidence="8" type="ORF">BCR43DRAFT_494464</name>
</gene>
<feature type="transmembrane region" description="Helical" evidence="6">
    <location>
        <begin position="232"/>
        <end position="253"/>
    </location>
</feature>
<feature type="compositionally biased region" description="Basic and acidic residues" evidence="5">
    <location>
        <begin position="599"/>
        <end position="609"/>
    </location>
</feature>
<dbReference type="GO" id="GO:0004930">
    <property type="term" value="F:G protein-coupled receptor activity"/>
    <property type="evidence" value="ECO:0007669"/>
    <property type="project" value="TreeGrafter"/>
</dbReference>
<dbReference type="Proteomes" id="UP000242180">
    <property type="component" value="Unassembled WGS sequence"/>
</dbReference>
<keyword evidence="3 6" id="KW-1133">Transmembrane helix</keyword>
<keyword evidence="2 6" id="KW-0812">Transmembrane</keyword>
<dbReference type="AlphaFoldDB" id="A0A1X2H805"/>
<evidence type="ECO:0000256" key="5">
    <source>
        <dbReference type="SAM" id="MobiDB-lite"/>
    </source>
</evidence>
<dbReference type="SUPFAM" id="SSF81321">
    <property type="entry name" value="Family A G protein-coupled receptor-like"/>
    <property type="match status" value="1"/>
</dbReference>
<sequence length="658" mass="74601">MFPKSLDLIGKNLPTDRGGDQIRSTVLYYPYTFPASYFSFFPACTNSMAGRDYDDHFDDHHLYPYTYFTVLRTIALVCAFISLLACLTTIIVYALLRWLYKGKASRVSLRCVILSIIVTMIDAITDIVSMEISDLSPACFPLAVINQFCIVASTAFLTLIGVNLLLVFVFHLKHKKYLEHIYYSAAVLYSLASLALPIYYTMHPCIKSEGRNTCWFAVYYETSYCGDAVWTWLYSFLMFLVLFSAICSVIAMVKLFKESRIADGDLKSFGGSGSGETYLEAALRRKKNKRKRTSMVTKVVFRCAVYLLVPLVCFLWGFIFETILLRGLDPPFALSVMHVFLRNLMGVFMTIIFFHDPLVTTLMRSKIRGFIQKYLHEYYEIEVPEEPAYHDKDTTLCPSCHIPCLYHCLKRRSCSPGTDVGKKRKPIRCIAVQHHMRSSRQTFPSPAVQPPEANFFLSPEPRSPIQIIDRPSSSPLRSTSSSPCTRTSPRKFQSISTTSSDHRGILGIDPTDPSRIYVAYTRPRLAAIIHCVLVRVFRLRPEEEEEAHSYRQPSTPIMIRRSTSESDGTDGVEGRASLSQQTPMSPRMKASVYIPREPTVSRHERDQRLPRTQGAKRISDASSPDSLDTIELVYGRADSPDYTVVESATSSPEEVIDL</sequence>
<name>A0A1X2H805_SYNRA</name>
<feature type="region of interest" description="Disordered" evidence="5">
    <location>
        <begin position="466"/>
        <end position="506"/>
    </location>
</feature>
<dbReference type="InParanoid" id="A0A1X2H805"/>
<dbReference type="PANTHER" id="PTHR23112:SF0">
    <property type="entry name" value="TRANSMEMBRANE PROTEIN 116"/>
    <property type="match status" value="1"/>
</dbReference>
<dbReference type="GO" id="GO:0005886">
    <property type="term" value="C:plasma membrane"/>
    <property type="evidence" value="ECO:0007669"/>
    <property type="project" value="TreeGrafter"/>
</dbReference>
<feature type="transmembrane region" description="Helical" evidence="6">
    <location>
        <begin position="145"/>
        <end position="169"/>
    </location>
</feature>
<dbReference type="GO" id="GO:0007189">
    <property type="term" value="P:adenylate cyclase-activating G protein-coupled receptor signaling pathway"/>
    <property type="evidence" value="ECO:0007669"/>
    <property type="project" value="TreeGrafter"/>
</dbReference>
<feature type="compositionally biased region" description="Low complexity" evidence="5">
    <location>
        <begin position="470"/>
        <end position="487"/>
    </location>
</feature>
<dbReference type="PANTHER" id="PTHR23112">
    <property type="entry name" value="G PROTEIN-COUPLED RECEPTOR 157-RELATED"/>
    <property type="match status" value="1"/>
</dbReference>
<dbReference type="OrthoDB" id="2281723at2759"/>
<keyword evidence="9" id="KW-1185">Reference proteome</keyword>
<evidence type="ECO:0000313" key="8">
    <source>
        <dbReference type="EMBL" id="ORY94707.1"/>
    </source>
</evidence>
<dbReference type="PROSITE" id="PS50261">
    <property type="entry name" value="G_PROTEIN_RECEP_F2_4"/>
    <property type="match status" value="1"/>
</dbReference>
<keyword evidence="4 6" id="KW-0472">Membrane</keyword>
<evidence type="ECO:0000256" key="3">
    <source>
        <dbReference type="ARBA" id="ARBA00022989"/>
    </source>
</evidence>
<comment type="caution">
    <text evidence="8">The sequence shown here is derived from an EMBL/GenBank/DDBJ whole genome shotgun (WGS) entry which is preliminary data.</text>
</comment>
<proteinExistence type="predicted"/>
<evidence type="ECO:0000256" key="6">
    <source>
        <dbReference type="SAM" id="Phobius"/>
    </source>
</evidence>
<feature type="region of interest" description="Disordered" evidence="5">
    <location>
        <begin position="559"/>
        <end position="627"/>
    </location>
</feature>
<feature type="transmembrane region" description="Helical" evidence="6">
    <location>
        <begin position="74"/>
        <end position="95"/>
    </location>
</feature>
<feature type="transmembrane region" description="Helical" evidence="6">
    <location>
        <begin position="332"/>
        <end position="354"/>
    </location>
</feature>
<feature type="transmembrane region" description="Helical" evidence="6">
    <location>
        <begin position="107"/>
        <end position="125"/>
    </location>
</feature>
<comment type="subcellular location">
    <subcellularLocation>
        <location evidence="1">Membrane</location>
        <topology evidence="1">Multi-pass membrane protein</topology>
    </subcellularLocation>
</comment>
<organism evidence="8 9">
    <name type="scientific">Syncephalastrum racemosum</name>
    <name type="common">Filamentous fungus</name>
    <dbReference type="NCBI Taxonomy" id="13706"/>
    <lineage>
        <taxon>Eukaryota</taxon>
        <taxon>Fungi</taxon>
        <taxon>Fungi incertae sedis</taxon>
        <taxon>Mucoromycota</taxon>
        <taxon>Mucoromycotina</taxon>
        <taxon>Mucoromycetes</taxon>
        <taxon>Mucorales</taxon>
        <taxon>Syncephalastraceae</taxon>
        <taxon>Syncephalastrum</taxon>
    </lineage>
</organism>
<dbReference type="STRING" id="13706.A0A1X2H805"/>